<evidence type="ECO:0000313" key="1">
    <source>
        <dbReference type="EMBL" id="GIY00808.1"/>
    </source>
</evidence>
<organism evidence="1 2">
    <name type="scientific">Caerostris extrusa</name>
    <name type="common">Bark spider</name>
    <name type="synonym">Caerostris bankana</name>
    <dbReference type="NCBI Taxonomy" id="172846"/>
    <lineage>
        <taxon>Eukaryota</taxon>
        <taxon>Metazoa</taxon>
        <taxon>Ecdysozoa</taxon>
        <taxon>Arthropoda</taxon>
        <taxon>Chelicerata</taxon>
        <taxon>Arachnida</taxon>
        <taxon>Araneae</taxon>
        <taxon>Araneomorphae</taxon>
        <taxon>Entelegynae</taxon>
        <taxon>Araneoidea</taxon>
        <taxon>Araneidae</taxon>
        <taxon>Caerostris</taxon>
    </lineage>
</organism>
<dbReference type="EMBL" id="BPLR01005227">
    <property type="protein sequence ID" value="GIY00808.1"/>
    <property type="molecule type" value="Genomic_DNA"/>
</dbReference>
<evidence type="ECO:0000313" key="2">
    <source>
        <dbReference type="Proteomes" id="UP001054945"/>
    </source>
</evidence>
<accession>A0AAV4PTQ2</accession>
<sequence>MEQMAFPYNNASHQQVFLKSFKHGKTRRLFLNINFNNICGNLSHFTKARQFRIPEEHIDRTQLLPSLAKCANFDKTNNTVPSSALFS</sequence>
<proteinExistence type="predicted"/>
<gene>
    <name evidence="1" type="ORF">CEXT_587741</name>
</gene>
<name>A0AAV4PTQ2_CAEEX</name>
<comment type="caution">
    <text evidence="1">The sequence shown here is derived from an EMBL/GenBank/DDBJ whole genome shotgun (WGS) entry which is preliminary data.</text>
</comment>
<reference evidence="1 2" key="1">
    <citation type="submission" date="2021-06" db="EMBL/GenBank/DDBJ databases">
        <title>Caerostris extrusa draft genome.</title>
        <authorList>
            <person name="Kono N."/>
            <person name="Arakawa K."/>
        </authorList>
    </citation>
    <scope>NUCLEOTIDE SEQUENCE [LARGE SCALE GENOMIC DNA]</scope>
</reference>
<keyword evidence="2" id="KW-1185">Reference proteome</keyword>
<protein>
    <submittedName>
        <fullName evidence="1">Uncharacterized protein</fullName>
    </submittedName>
</protein>
<dbReference type="AlphaFoldDB" id="A0AAV4PTQ2"/>
<dbReference type="Proteomes" id="UP001054945">
    <property type="component" value="Unassembled WGS sequence"/>
</dbReference>